<feature type="transmembrane region" description="Helical" evidence="7">
    <location>
        <begin position="50"/>
        <end position="71"/>
    </location>
</feature>
<evidence type="ECO:0000256" key="4">
    <source>
        <dbReference type="ARBA" id="ARBA00022989"/>
    </source>
</evidence>
<dbReference type="AlphaFoldDB" id="A0AAV9PET3"/>
<dbReference type="PANTHER" id="PTHR23501">
    <property type="entry name" value="MAJOR FACILITATOR SUPERFAMILY"/>
    <property type="match status" value="1"/>
</dbReference>
<feature type="transmembrane region" description="Helical" evidence="7">
    <location>
        <begin position="519"/>
        <end position="540"/>
    </location>
</feature>
<evidence type="ECO:0000259" key="8">
    <source>
        <dbReference type="PROSITE" id="PS50850"/>
    </source>
</evidence>
<dbReference type="RefSeq" id="XP_064661052.1">
    <property type="nucleotide sequence ID" value="XM_064801101.1"/>
</dbReference>
<evidence type="ECO:0000256" key="6">
    <source>
        <dbReference type="SAM" id="MobiDB-lite"/>
    </source>
</evidence>
<keyword evidence="4 7" id="KW-1133">Transmembrane helix</keyword>
<dbReference type="PROSITE" id="PS50850">
    <property type="entry name" value="MFS"/>
    <property type="match status" value="1"/>
</dbReference>
<feature type="transmembrane region" description="Helical" evidence="7">
    <location>
        <begin position="444"/>
        <end position="464"/>
    </location>
</feature>
<feature type="transmembrane region" description="Helical" evidence="7">
    <location>
        <begin position="317"/>
        <end position="338"/>
    </location>
</feature>
<keyword evidence="10" id="KW-1185">Reference proteome</keyword>
<proteinExistence type="inferred from homology"/>
<dbReference type="GO" id="GO:0022857">
    <property type="term" value="F:transmembrane transporter activity"/>
    <property type="evidence" value="ECO:0007669"/>
    <property type="project" value="InterPro"/>
</dbReference>
<reference evidence="9 10" key="1">
    <citation type="submission" date="2023-08" db="EMBL/GenBank/DDBJ databases">
        <title>Black Yeasts Isolated from many extreme environments.</title>
        <authorList>
            <person name="Coleine C."/>
            <person name="Stajich J.E."/>
            <person name="Selbmann L."/>
        </authorList>
    </citation>
    <scope>NUCLEOTIDE SEQUENCE [LARGE SCALE GENOMIC DNA]</scope>
    <source>
        <strain evidence="9 10">CCFEE 5935</strain>
    </source>
</reference>
<comment type="subcellular location">
    <subcellularLocation>
        <location evidence="1">Membrane</location>
        <topology evidence="1">Multi-pass membrane protein</topology>
    </subcellularLocation>
</comment>
<comment type="caution">
    <text evidence="9">The sequence shown here is derived from an EMBL/GenBank/DDBJ whole genome shotgun (WGS) entry which is preliminary data.</text>
</comment>
<sequence length="556" mass="59316">MSSAASIMSLEKAEKKEEPSATPLPLPTDVEKQQPEQPPAQPEYVTGFKLWTMMAGVTLVCFLMLLDISIVSTATPKITSDFHSLTNVGWYGAAYQLASATLQPLTGKIYTQFNLKWSFFAFFLVFEIGSLLCGVATSSNMLIVGRAVAGIGGSGLQNGAITIITNASPMHKRPMLLGVVIGFGQLGLVAGPLIGGVLTEFASWRWCFYINLPLGAVVAALLVFTPVPESIPKPPARSVLPTLHHKLDLVGFSIFAPAAIMLLLAVQWGGNAYPWDSSVVIGLLCGSVATALVWGVWNYRKGDDAMLPFPMLRRRNVWTSCLVGGSLGAAMYCNSYYLPIYFQGVRNKSPAISGVYLLPSILSQLISGVAVGKLMGVFGYYLPWGVASGALQAIGYGLLSTLHPHSSAGAWIGYQIIAGIGRGFAMTIPFIAIQNTLQPAQIPVAMSLAIAAQTFFGAVFLSFADTIFTNSLRSLVASTVGSANAATVAHAGAYAFRRVVPKGDLADVLVAYSKSIDRVFYMCVGLAGACFVSSWGLGWVDIRQNKPKKAEEAREK</sequence>
<feature type="region of interest" description="Disordered" evidence="6">
    <location>
        <begin position="1"/>
        <end position="40"/>
    </location>
</feature>
<feature type="transmembrane region" description="Helical" evidence="7">
    <location>
        <begin position="350"/>
        <end position="371"/>
    </location>
</feature>
<evidence type="ECO:0000256" key="1">
    <source>
        <dbReference type="ARBA" id="ARBA00004141"/>
    </source>
</evidence>
<dbReference type="Proteomes" id="UP001337655">
    <property type="component" value="Unassembled WGS sequence"/>
</dbReference>
<dbReference type="Pfam" id="PF07690">
    <property type="entry name" value="MFS_1"/>
    <property type="match status" value="1"/>
</dbReference>
<dbReference type="Gene3D" id="1.20.1250.20">
    <property type="entry name" value="MFS general substrate transporter like domains"/>
    <property type="match status" value="1"/>
</dbReference>
<dbReference type="EMBL" id="JAVRRT010000005">
    <property type="protein sequence ID" value="KAK5172208.1"/>
    <property type="molecule type" value="Genomic_DNA"/>
</dbReference>
<feature type="transmembrane region" description="Helical" evidence="7">
    <location>
        <begin position="411"/>
        <end position="432"/>
    </location>
</feature>
<evidence type="ECO:0000256" key="3">
    <source>
        <dbReference type="ARBA" id="ARBA00022692"/>
    </source>
</evidence>
<feature type="transmembrane region" description="Helical" evidence="7">
    <location>
        <begin position="247"/>
        <end position="266"/>
    </location>
</feature>
<evidence type="ECO:0000256" key="7">
    <source>
        <dbReference type="SAM" id="Phobius"/>
    </source>
</evidence>
<feature type="transmembrane region" description="Helical" evidence="7">
    <location>
        <begin position="117"/>
        <end position="137"/>
    </location>
</feature>
<protein>
    <recommendedName>
        <fullName evidence="8">Major facilitator superfamily (MFS) profile domain-containing protein</fullName>
    </recommendedName>
</protein>
<dbReference type="GO" id="GO:0005886">
    <property type="term" value="C:plasma membrane"/>
    <property type="evidence" value="ECO:0007669"/>
    <property type="project" value="TreeGrafter"/>
</dbReference>
<name>A0AAV9PET3_9PEZI</name>
<evidence type="ECO:0000313" key="9">
    <source>
        <dbReference type="EMBL" id="KAK5172208.1"/>
    </source>
</evidence>
<feature type="transmembrane region" description="Helical" evidence="7">
    <location>
        <begin position="378"/>
        <end position="399"/>
    </location>
</feature>
<feature type="transmembrane region" description="Helical" evidence="7">
    <location>
        <begin position="176"/>
        <end position="196"/>
    </location>
</feature>
<dbReference type="SUPFAM" id="SSF103473">
    <property type="entry name" value="MFS general substrate transporter"/>
    <property type="match status" value="1"/>
</dbReference>
<dbReference type="InterPro" id="IPR036259">
    <property type="entry name" value="MFS_trans_sf"/>
</dbReference>
<comment type="similarity">
    <text evidence="2">Belongs to the major facilitator superfamily. TCR/Tet family.</text>
</comment>
<evidence type="ECO:0000256" key="2">
    <source>
        <dbReference type="ARBA" id="ARBA00007520"/>
    </source>
</evidence>
<dbReference type="InterPro" id="IPR011701">
    <property type="entry name" value="MFS"/>
</dbReference>
<feature type="transmembrane region" description="Helical" evidence="7">
    <location>
        <begin position="208"/>
        <end position="227"/>
    </location>
</feature>
<evidence type="ECO:0000256" key="5">
    <source>
        <dbReference type="ARBA" id="ARBA00023136"/>
    </source>
</evidence>
<feature type="transmembrane region" description="Helical" evidence="7">
    <location>
        <begin position="143"/>
        <end position="164"/>
    </location>
</feature>
<accession>A0AAV9PET3</accession>
<dbReference type="InterPro" id="IPR020846">
    <property type="entry name" value="MFS_dom"/>
</dbReference>
<dbReference type="GeneID" id="89925192"/>
<feature type="transmembrane region" description="Helical" evidence="7">
    <location>
        <begin position="278"/>
        <end position="297"/>
    </location>
</feature>
<dbReference type="PANTHER" id="PTHR23501:SF193">
    <property type="entry name" value="MULTIDRUG TRANSPORTER, PUTATIVE (AFU_ORTHOLOGUE AFUA_8G00940)-RELATED"/>
    <property type="match status" value="1"/>
</dbReference>
<keyword evidence="3 7" id="KW-0812">Transmembrane</keyword>
<dbReference type="CDD" id="cd17502">
    <property type="entry name" value="MFS_Azr1_MDR_like"/>
    <property type="match status" value="1"/>
</dbReference>
<keyword evidence="5 7" id="KW-0472">Membrane</keyword>
<organism evidence="9 10">
    <name type="scientific">Saxophila tyrrhenica</name>
    <dbReference type="NCBI Taxonomy" id="1690608"/>
    <lineage>
        <taxon>Eukaryota</taxon>
        <taxon>Fungi</taxon>
        <taxon>Dikarya</taxon>
        <taxon>Ascomycota</taxon>
        <taxon>Pezizomycotina</taxon>
        <taxon>Dothideomycetes</taxon>
        <taxon>Dothideomycetidae</taxon>
        <taxon>Mycosphaerellales</taxon>
        <taxon>Extremaceae</taxon>
        <taxon>Saxophila</taxon>
    </lineage>
</organism>
<evidence type="ECO:0000313" key="10">
    <source>
        <dbReference type="Proteomes" id="UP001337655"/>
    </source>
</evidence>
<feature type="domain" description="Major facilitator superfamily (MFS) profile" evidence="8">
    <location>
        <begin position="53"/>
        <end position="504"/>
    </location>
</feature>
<gene>
    <name evidence="9" type="ORF">LTR77_003846</name>
</gene>